<name>A0A380CR32_SPHSI</name>
<evidence type="ECO:0000256" key="1">
    <source>
        <dbReference type="SAM" id="SignalP"/>
    </source>
</evidence>
<feature type="chain" id="PRO_5016722933" description="DUF4876 domain-containing protein" evidence="1">
    <location>
        <begin position="19"/>
        <end position="437"/>
    </location>
</feature>
<proteinExistence type="predicted"/>
<reference evidence="2 3" key="1">
    <citation type="submission" date="2018-06" db="EMBL/GenBank/DDBJ databases">
        <authorList>
            <consortium name="Pathogen Informatics"/>
            <person name="Doyle S."/>
        </authorList>
    </citation>
    <scope>NUCLEOTIDE SEQUENCE [LARGE SCALE GENOMIC DNA]</scope>
    <source>
        <strain evidence="2 3">NCTC11388</strain>
    </source>
</reference>
<feature type="signal peptide" evidence="1">
    <location>
        <begin position="1"/>
        <end position="18"/>
    </location>
</feature>
<protein>
    <recommendedName>
        <fullName evidence="4">DUF4876 domain-containing protein</fullName>
    </recommendedName>
</protein>
<evidence type="ECO:0000313" key="2">
    <source>
        <dbReference type="EMBL" id="SUJ25563.1"/>
    </source>
</evidence>
<dbReference type="Pfam" id="PF16215">
    <property type="entry name" value="DUF4876"/>
    <property type="match status" value="1"/>
</dbReference>
<evidence type="ECO:0000313" key="3">
    <source>
        <dbReference type="Proteomes" id="UP000254893"/>
    </source>
</evidence>
<sequence>MKKILYLFVLLLSFAACKKETPDVATIDVDLKINYSNTDFQKTFPLKNIQITLRNLSTNVVTKYVANGSTFQIAGLAPGSYDIDASVTIPRQEYTTLAGEDPGTDITFNASNKRVSLINTTSLEFNLIAGQTGSFVLKQIYYAGSDNKEGALYRDQFIEIYNNTDQVLYADSLYFGRLYGRQSTRAATTHIQANGQHDWSKSLNMTVGNAANTDYVYGRDLFMVPGTGKDYPVQPGQSIIIAQNALNHKIPFIGADGKEVPIKKPELTVDLSGANFEVYYGKLPGVNPLPSDIDNPSVPNVDIIDYEARDWILDSPGRDSYFIFKGQTRQAVEALKSYYEPTLAAPSASAKTYRQIPSAWLMDAVEVQPNLPDSRIPKKLLPAFDSGYTFATDGSYSSQSVIRKTATTVSGRRVLKDTNNSTEDFTVIKANPRGFAD</sequence>
<dbReference type="Proteomes" id="UP000254893">
    <property type="component" value="Unassembled WGS sequence"/>
</dbReference>
<dbReference type="EMBL" id="UGYW01000002">
    <property type="protein sequence ID" value="SUJ25563.1"/>
    <property type="molecule type" value="Genomic_DNA"/>
</dbReference>
<dbReference type="RefSeq" id="WP_115171132.1">
    <property type="nucleotide sequence ID" value="NZ_UGYW01000002.1"/>
</dbReference>
<keyword evidence="1" id="KW-0732">Signal</keyword>
<dbReference type="InterPro" id="IPR032627">
    <property type="entry name" value="DUF4876"/>
</dbReference>
<accession>A0A380CR32</accession>
<evidence type="ECO:0008006" key="4">
    <source>
        <dbReference type="Google" id="ProtNLM"/>
    </source>
</evidence>
<organism evidence="2 3">
    <name type="scientific">Sphingobacterium spiritivorum</name>
    <name type="common">Flavobacterium spiritivorum</name>
    <dbReference type="NCBI Taxonomy" id="258"/>
    <lineage>
        <taxon>Bacteria</taxon>
        <taxon>Pseudomonadati</taxon>
        <taxon>Bacteroidota</taxon>
        <taxon>Sphingobacteriia</taxon>
        <taxon>Sphingobacteriales</taxon>
        <taxon>Sphingobacteriaceae</taxon>
        <taxon>Sphingobacterium</taxon>
    </lineage>
</organism>
<dbReference type="AlphaFoldDB" id="A0A380CR32"/>
<dbReference type="PROSITE" id="PS51257">
    <property type="entry name" value="PROKAR_LIPOPROTEIN"/>
    <property type="match status" value="1"/>
</dbReference>
<gene>
    <name evidence="2" type="ORF">NCTC11388_03725</name>
</gene>